<dbReference type="PANTHER" id="PTHR43699:SF1">
    <property type="entry name" value="3-DEHYDROQUINATE DEHYDRATASE"/>
    <property type="match status" value="1"/>
</dbReference>
<feature type="binding site" evidence="5">
    <location>
        <position position="119"/>
    </location>
    <ligand>
        <name>3-dehydroquinate</name>
        <dbReference type="ChEBI" id="CHEBI:32364"/>
    </ligand>
</feature>
<dbReference type="UniPathway" id="UPA00053">
    <property type="reaction ID" value="UER00086"/>
</dbReference>
<evidence type="ECO:0000256" key="2">
    <source>
        <dbReference type="ARBA" id="ARBA00023141"/>
    </source>
</evidence>
<evidence type="ECO:0000256" key="3">
    <source>
        <dbReference type="ARBA" id="ARBA00023239"/>
    </source>
</evidence>
<comment type="caution">
    <text evidence="5">Lacks conserved residue(s) required for the propagation of feature annotation.</text>
</comment>
<name>A0A5Q2FHQ3_9ACTN</name>
<feature type="binding site" evidence="5">
    <location>
        <position position="273"/>
    </location>
    <ligand>
        <name>3-dehydroquinate</name>
        <dbReference type="ChEBI" id="CHEBI:32364"/>
    </ligand>
</feature>
<evidence type="ECO:0000256" key="6">
    <source>
        <dbReference type="SAM" id="MobiDB-lite"/>
    </source>
</evidence>
<dbReference type="InterPro" id="IPR001381">
    <property type="entry name" value="DHquinase_I"/>
</dbReference>
<keyword evidence="8" id="KW-1185">Reference proteome</keyword>
<dbReference type="GO" id="GO:0046279">
    <property type="term" value="P:3,4-dihydroxybenzoate biosynthetic process"/>
    <property type="evidence" value="ECO:0007669"/>
    <property type="project" value="TreeGrafter"/>
</dbReference>
<keyword evidence="3 5" id="KW-0456">Lyase</keyword>
<feature type="active site" description="Proton donor/acceptor" evidence="5">
    <location>
        <position position="180"/>
    </location>
</feature>
<dbReference type="Pfam" id="PF01487">
    <property type="entry name" value="DHquinase_I"/>
    <property type="match status" value="1"/>
</dbReference>
<feature type="active site" description="Schiff-base intermediate with substrate" evidence="5">
    <location>
        <position position="207"/>
    </location>
</feature>
<dbReference type="InterPro" id="IPR013785">
    <property type="entry name" value="Aldolase_TIM"/>
</dbReference>
<dbReference type="GO" id="GO:0009073">
    <property type="term" value="P:aromatic amino acid family biosynthetic process"/>
    <property type="evidence" value="ECO:0007669"/>
    <property type="project" value="UniProtKB-KW"/>
</dbReference>
<comment type="catalytic activity">
    <reaction evidence="1 5">
        <text>3-dehydroquinate = 3-dehydroshikimate + H2O</text>
        <dbReference type="Rhea" id="RHEA:21096"/>
        <dbReference type="ChEBI" id="CHEBI:15377"/>
        <dbReference type="ChEBI" id="CHEBI:16630"/>
        <dbReference type="ChEBI" id="CHEBI:32364"/>
        <dbReference type="EC" id="4.2.1.10"/>
    </reaction>
</comment>
<feature type="binding site" evidence="5">
    <location>
        <position position="269"/>
    </location>
    <ligand>
        <name>3-dehydroquinate</name>
        <dbReference type="ChEBI" id="CHEBI:32364"/>
    </ligand>
</feature>
<keyword evidence="2 5" id="KW-0057">Aromatic amino acid biosynthesis</keyword>
<feature type="binding site" evidence="5">
    <location>
        <position position="250"/>
    </location>
    <ligand>
        <name>3-dehydroquinate</name>
        <dbReference type="ChEBI" id="CHEBI:32364"/>
    </ligand>
</feature>
<organism evidence="7 8">
    <name type="scientific">Raineyella fluvialis</name>
    <dbReference type="NCBI Taxonomy" id="2662261"/>
    <lineage>
        <taxon>Bacteria</taxon>
        <taxon>Bacillati</taxon>
        <taxon>Actinomycetota</taxon>
        <taxon>Actinomycetes</taxon>
        <taxon>Propionibacteriales</taxon>
        <taxon>Propionibacteriaceae</taxon>
        <taxon>Raineyella</taxon>
    </lineage>
</organism>
<comment type="subunit">
    <text evidence="5">Homodimer.</text>
</comment>
<dbReference type="KEGG" id="rain:Rai3103_14005"/>
<dbReference type="EMBL" id="CP045725">
    <property type="protein sequence ID" value="QGF25257.1"/>
    <property type="molecule type" value="Genomic_DNA"/>
</dbReference>
<dbReference type="Gene3D" id="3.20.20.70">
    <property type="entry name" value="Aldolase class I"/>
    <property type="match status" value="1"/>
</dbReference>
<dbReference type="HAMAP" id="MF_00214">
    <property type="entry name" value="AroD"/>
    <property type="match status" value="1"/>
</dbReference>
<sequence length="290" mass="30978">MRRSTSSSTHAPARRNPDPLAWHHHEGAGVPPRKETAVRTVRLRNVSLGEGRTKVIVPITGRTSDELVAQASELVRHDLDIVEWRVDFLDVAPNVEQVVAAGRRVVEALDGTPVLFTFRTADEGGEKAITPADYVQLNLGVIESGLVDAVDVEQFFDAEAGDAILAAAHAAGVPVVGSNHDFQATPPADEIVARLVAMQDRGMDVAKMAVMPTDAGDLLRLLEATWTMASRHDKTPVITMSMAGLGVVSRMAAQVFGSSATFAMVGRASAPGQVPVEELQPILRLIAENC</sequence>
<evidence type="ECO:0000256" key="5">
    <source>
        <dbReference type="HAMAP-Rule" id="MF_00214"/>
    </source>
</evidence>
<feature type="compositionally biased region" description="Polar residues" evidence="6">
    <location>
        <begin position="1"/>
        <end position="10"/>
    </location>
</feature>
<dbReference type="PANTHER" id="PTHR43699">
    <property type="entry name" value="3-DEHYDROQUINATE DEHYDRATASE"/>
    <property type="match status" value="1"/>
</dbReference>
<keyword evidence="5" id="KW-0028">Amino-acid biosynthesis</keyword>
<dbReference type="GO" id="GO:0008652">
    <property type="term" value="P:amino acid biosynthetic process"/>
    <property type="evidence" value="ECO:0007669"/>
    <property type="project" value="UniProtKB-KW"/>
</dbReference>
<dbReference type="AlphaFoldDB" id="A0A5Q2FHQ3"/>
<protein>
    <recommendedName>
        <fullName evidence="5">3-dehydroquinate dehydratase</fullName>
        <shortName evidence="5">3-dehydroquinase</shortName>
        <ecNumber evidence="5">4.2.1.10</ecNumber>
    </recommendedName>
    <alternativeName>
        <fullName evidence="5">Type I DHQase</fullName>
    </alternativeName>
    <alternativeName>
        <fullName evidence="5">Type I dehydroquinase</fullName>
        <shortName evidence="5">DHQ1</shortName>
    </alternativeName>
</protein>
<gene>
    <name evidence="5" type="primary">aroD</name>
    <name evidence="7" type="ORF">Rai3103_14005</name>
</gene>
<reference evidence="7 8" key="1">
    <citation type="submission" date="2019-10" db="EMBL/GenBank/DDBJ databases">
        <title>Genomic analysis of Raineyella sp. CBA3103.</title>
        <authorList>
            <person name="Roh S.W."/>
        </authorList>
    </citation>
    <scope>NUCLEOTIDE SEQUENCE [LARGE SCALE GENOMIC DNA]</scope>
    <source>
        <strain evidence="7 8">CBA3103</strain>
    </source>
</reference>
<dbReference type="EC" id="4.2.1.10" evidence="5"/>
<dbReference type="InterPro" id="IPR050146">
    <property type="entry name" value="Type-I_3-dehydroquinase"/>
</dbReference>
<feature type="region of interest" description="Disordered" evidence="6">
    <location>
        <begin position="1"/>
        <end position="34"/>
    </location>
</feature>
<dbReference type="NCBIfam" id="TIGR01093">
    <property type="entry name" value="aroD"/>
    <property type="match status" value="1"/>
</dbReference>
<comment type="similarity">
    <text evidence="5">Belongs to the type-I 3-dehydroquinase family.</text>
</comment>
<dbReference type="Proteomes" id="UP000386847">
    <property type="component" value="Chromosome"/>
</dbReference>
<proteinExistence type="inferred from homology"/>
<evidence type="ECO:0000256" key="4">
    <source>
        <dbReference type="ARBA" id="ARBA00023270"/>
    </source>
</evidence>
<keyword evidence="4 5" id="KW-0704">Schiff base</keyword>
<comment type="function">
    <text evidence="5">Involved in the third step of the chorismate pathway, which leads to the biosynthesis of aromatic amino acids. Catalyzes the cis-dehydration of 3-dehydroquinate (DHQ) and introduces the first double bond of the aromatic ring to yield 3-dehydroshikimate.</text>
</comment>
<feature type="binding site" evidence="5">
    <location>
        <begin position="83"/>
        <end position="85"/>
    </location>
    <ligand>
        <name>3-dehydroquinate</name>
        <dbReference type="ChEBI" id="CHEBI:32364"/>
    </ligand>
</feature>
<dbReference type="SUPFAM" id="SSF51569">
    <property type="entry name" value="Aldolase"/>
    <property type="match status" value="1"/>
</dbReference>
<feature type="compositionally biased region" description="Basic and acidic residues" evidence="6">
    <location>
        <begin position="15"/>
        <end position="34"/>
    </location>
</feature>
<dbReference type="FunFam" id="3.20.20.70:FF:000047">
    <property type="entry name" value="3-dehydroquinate dehydratase"/>
    <property type="match status" value="1"/>
</dbReference>
<dbReference type="GO" id="GO:0009423">
    <property type="term" value="P:chorismate biosynthetic process"/>
    <property type="evidence" value="ECO:0007669"/>
    <property type="project" value="UniProtKB-UniRule"/>
</dbReference>
<evidence type="ECO:0000313" key="7">
    <source>
        <dbReference type="EMBL" id="QGF25257.1"/>
    </source>
</evidence>
<dbReference type="GO" id="GO:0003855">
    <property type="term" value="F:3-dehydroquinate dehydratase activity"/>
    <property type="evidence" value="ECO:0007669"/>
    <property type="project" value="UniProtKB-UniRule"/>
</dbReference>
<comment type="pathway">
    <text evidence="5">Metabolic intermediate biosynthesis; chorismate biosynthesis; chorismate from D-erythrose 4-phosphate and phosphoenolpyruvate: step 3/7.</text>
</comment>
<accession>A0A5Q2FHQ3</accession>
<evidence type="ECO:0000256" key="1">
    <source>
        <dbReference type="ARBA" id="ARBA00001864"/>
    </source>
</evidence>
<evidence type="ECO:0000313" key="8">
    <source>
        <dbReference type="Proteomes" id="UP000386847"/>
    </source>
</evidence>
<dbReference type="CDD" id="cd00502">
    <property type="entry name" value="DHQase_I"/>
    <property type="match status" value="1"/>
</dbReference>